<evidence type="ECO:0000256" key="9">
    <source>
        <dbReference type="ARBA" id="ARBA00023136"/>
    </source>
</evidence>
<dbReference type="Pfam" id="PF00560">
    <property type="entry name" value="LRR_1"/>
    <property type="match status" value="6"/>
</dbReference>
<protein>
    <recommendedName>
        <fullName evidence="14">Leucine-rich repeat-containing N-terminal plant-type domain-containing protein</fullName>
    </recommendedName>
</protein>
<keyword evidence="6 13" id="KW-0732">Signal</keyword>
<dbReference type="FunFam" id="3.80.10.10:FF:000213">
    <property type="entry name" value="Tyrosine-sulfated glycopeptide receptor 1"/>
    <property type="match status" value="1"/>
</dbReference>
<keyword evidence="7" id="KW-0677">Repeat</keyword>
<comment type="subcellular location">
    <subcellularLocation>
        <location evidence="1">Cell membrane</location>
        <topology evidence="1">Single-pass type I membrane protein</topology>
    </subcellularLocation>
</comment>
<sequence length="766" mass="84602">MRGRMQELLTALVLCYFMILLTARKASSCIPEERDALLAFKAGITGSGGELSSWQGQDCCKWSGVACSKKTFHIIKLDVNQYSLKGEINSSLAALTRLLYLDLSRNDFGGAAIPEFVGGFKKLRYLGLSQANFGGKVPPQLGNLSTLKHLDLNSFNFPMLRMDSFLWVSRLTSLRYLDLGWVYLAASSDWLQALRNTAVAKNIFHCMKQLRILDIHINNLNGSLSGWLEDLTSVTYLDISENLFSRQVPEKIGKLSNLTHMDLSSNAFEGVVSEIHFDRLSNLDFLNLASNNLKFAIKPKWMPPFQLRGLGLHACRLGPHFPTWLRSQTNIEMVDLGSTEIMSTLPDWLWNFSPSIHSFDLSNNSITGVLPDYWQNAPRLQTIDFSSNKLHGEIPSTMGSITSLAILILRENRFSGQLPTSLHSCNGLIVLDLSYNHLSGGIPIWMGDGQQSLLVLSLQSNQFSGEIPEQLSQLRNLQILDLSRNNLSGSVPDSLGNLTAMQLNQGGYQAPAGKLPLLKFTTVYDAGLPQLAVYIGTEGSFFDDFLLYQAPVTYLDLSRNQLTGAIPKGMGALSSLLDLNLSGNQIGGSIPEEMGNLRSLESLDLSWNGLSGSIPTSMTNMTFLLVLNLSYNSLSGRIPLSTQFLTFGSSAYLGNTNLCGSPLSRECLPYDSKQQHEIDRGTYLCATLGFAYGLFVVSAILLSSATARNAYFQFTDRKFDEFPTIAEIKCSRAKARRDQSMEARRVCSQNSITCYELEFGSTAPGH</sequence>
<evidence type="ECO:0000313" key="16">
    <source>
        <dbReference type="Proteomes" id="UP001497457"/>
    </source>
</evidence>
<feature type="domain" description="Leucine-rich repeat-containing N-terminal plant-type" evidence="14">
    <location>
        <begin position="31"/>
        <end position="68"/>
    </location>
</feature>
<gene>
    <name evidence="15" type="ORF">URODEC1_LOCUS88460</name>
</gene>
<evidence type="ECO:0000256" key="3">
    <source>
        <dbReference type="ARBA" id="ARBA00022475"/>
    </source>
</evidence>
<evidence type="ECO:0000256" key="1">
    <source>
        <dbReference type="ARBA" id="ARBA00004251"/>
    </source>
</evidence>
<organism evidence="15 16">
    <name type="scientific">Urochloa decumbens</name>
    <dbReference type="NCBI Taxonomy" id="240449"/>
    <lineage>
        <taxon>Eukaryota</taxon>
        <taxon>Viridiplantae</taxon>
        <taxon>Streptophyta</taxon>
        <taxon>Embryophyta</taxon>
        <taxon>Tracheophyta</taxon>
        <taxon>Spermatophyta</taxon>
        <taxon>Magnoliopsida</taxon>
        <taxon>Liliopsida</taxon>
        <taxon>Poales</taxon>
        <taxon>Poaceae</taxon>
        <taxon>PACMAD clade</taxon>
        <taxon>Panicoideae</taxon>
        <taxon>Panicodae</taxon>
        <taxon>Paniceae</taxon>
        <taxon>Melinidinae</taxon>
        <taxon>Urochloa</taxon>
    </lineage>
</organism>
<accession>A0ABC9DTR6</accession>
<keyword evidence="11" id="KW-0325">Glycoprotein</keyword>
<keyword evidence="3" id="KW-1003">Cell membrane</keyword>
<keyword evidence="8 12" id="KW-1133">Transmembrane helix</keyword>
<reference evidence="15 16" key="2">
    <citation type="submission" date="2024-10" db="EMBL/GenBank/DDBJ databases">
        <authorList>
            <person name="Ryan C."/>
        </authorList>
    </citation>
    <scope>NUCLEOTIDE SEQUENCE [LARGE SCALE GENOMIC DNA]</scope>
</reference>
<dbReference type="InterPro" id="IPR003591">
    <property type="entry name" value="Leu-rich_rpt_typical-subtyp"/>
</dbReference>
<dbReference type="FunFam" id="3.80.10.10:FF:000129">
    <property type="entry name" value="Leucine-rich repeat receptor-like kinase"/>
    <property type="match status" value="1"/>
</dbReference>
<dbReference type="Gene3D" id="3.80.10.10">
    <property type="entry name" value="Ribonuclease Inhibitor"/>
    <property type="match status" value="3"/>
</dbReference>
<dbReference type="InterPro" id="IPR001611">
    <property type="entry name" value="Leu-rich_rpt"/>
</dbReference>
<keyword evidence="9 12" id="KW-0472">Membrane</keyword>
<feature type="transmembrane region" description="Helical" evidence="12">
    <location>
        <begin position="681"/>
        <end position="702"/>
    </location>
</feature>
<dbReference type="Proteomes" id="UP001497457">
    <property type="component" value="Chromosome 34rd"/>
</dbReference>
<dbReference type="PANTHER" id="PTHR48063">
    <property type="entry name" value="LRR RECEPTOR-LIKE KINASE"/>
    <property type="match status" value="1"/>
</dbReference>
<comment type="similarity">
    <text evidence="2">Belongs to the RLP family.</text>
</comment>
<dbReference type="PANTHER" id="PTHR48063:SF21">
    <property type="entry name" value="LEUCINE-RICH REPEAT-CONTAINING N-TERMINAL PLANT-TYPE DOMAIN-CONTAINING PROTEIN"/>
    <property type="match status" value="1"/>
</dbReference>
<evidence type="ECO:0000256" key="4">
    <source>
        <dbReference type="ARBA" id="ARBA00022614"/>
    </source>
</evidence>
<evidence type="ECO:0000256" key="7">
    <source>
        <dbReference type="ARBA" id="ARBA00022737"/>
    </source>
</evidence>
<dbReference type="InterPro" id="IPR046956">
    <property type="entry name" value="RLP23-like"/>
</dbReference>
<feature type="chain" id="PRO_5044822988" description="Leucine-rich repeat-containing N-terminal plant-type domain-containing protein" evidence="13">
    <location>
        <begin position="29"/>
        <end position="766"/>
    </location>
</feature>
<evidence type="ECO:0000256" key="6">
    <source>
        <dbReference type="ARBA" id="ARBA00022729"/>
    </source>
</evidence>
<dbReference type="FunFam" id="3.80.10.10:FF:001347">
    <property type="entry name" value="LRR receptor-like serine/threonine-protein kinase GSO2"/>
    <property type="match status" value="1"/>
</dbReference>
<keyword evidence="5 12" id="KW-0812">Transmembrane</keyword>
<keyword evidence="10" id="KW-0675">Receptor</keyword>
<keyword evidence="4" id="KW-0433">Leucine-rich repeat</keyword>
<evidence type="ECO:0000259" key="14">
    <source>
        <dbReference type="Pfam" id="PF08263"/>
    </source>
</evidence>
<keyword evidence="16" id="KW-1185">Reference proteome</keyword>
<evidence type="ECO:0000256" key="8">
    <source>
        <dbReference type="ARBA" id="ARBA00022989"/>
    </source>
</evidence>
<dbReference type="FunFam" id="3.80.10.10:FF:000383">
    <property type="entry name" value="Leucine-rich repeat receptor protein kinase EMS1"/>
    <property type="match status" value="1"/>
</dbReference>
<dbReference type="GO" id="GO:0005886">
    <property type="term" value="C:plasma membrane"/>
    <property type="evidence" value="ECO:0007669"/>
    <property type="project" value="UniProtKB-SubCell"/>
</dbReference>
<dbReference type="Pfam" id="PF13855">
    <property type="entry name" value="LRR_8"/>
    <property type="match status" value="1"/>
</dbReference>
<reference evidence="16" key="1">
    <citation type="submission" date="2024-06" db="EMBL/GenBank/DDBJ databases">
        <authorList>
            <person name="Ryan C."/>
        </authorList>
    </citation>
    <scope>NUCLEOTIDE SEQUENCE [LARGE SCALE GENOMIC DNA]</scope>
</reference>
<evidence type="ECO:0000256" key="12">
    <source>
        <dbReference type="SAM" id="Phobius"/>
    </source>
</evidence>
<dbReference type="SMART" id="SM00369">
    <property type="entry name" value="LRR_TYP"/>
    <property type="match status" value="7"/>
</dbReference>
<evidence type="ECO:0000256" key="2">
    <source>
        <dbReference type="ARBA" id="ARBA00009592"/>
    </source>
</evidence>
<dbReference type="AlphaFoldDB" id="A0ABC9DTR6"/>
<evidence type="ECO:0000313" key="15">
    <source>
        <dbReference type="EMBL" id="CAL5044745.1"/>
    </source>
</evidence>
<proteinExistence type="inferred from homology"/>
<evidence type="ECO:0000256" key="5">
    <source>
        <dbReference type="ARBA" id="ARBA00022692"/>
    </source>
</evidence>
<feature type="signal peptide" evidence="13">
    <location>
        <begin position="1"/>
        <end position="28"/>
    </location>
</feature>
<dbReference type="SUPFAM" id="SSF52058">
    <property type="entry name" value="L domain-like"/>
    <property type="match status" value="2"/>
</dbReference>
<dbReference type="EMBL" id="OZ075144">
    <property type="protein sequence ID" value="CAL5044745.1"/>
    <property type="molecule type" value="Genomic_DNA"/>
</dbReference>
<evidence type="ECO:0000256" key="11">
    <source>
        <dbReference type="ARBA" id="ARBA00023180"/>
    </source>
</evidence>
<evidence type="ECO:0000256" key="10">
    <source>
        <dbReference type="ARBA" id="ARBA00023170"/>
    </source>
</evidence>
<dbReference type="InterPro" id="IPR013210">
    <property type="entry name" value="LRR_N_plant-typ"/>
</dbReference>
<evidence type="ECO:0000256" key="13">
    <source>
        <dbReference type="SAM" id="SignalP"/>
    </source>
</evidence>
<dbReference type="Pfam" id="PF08263">
    <property type="entry name" value="LRRNT_2"/>
    <property type="match status" value="1"/>
</dbReference>
<name>A0ABC9DTR6_9POAL</name>
<dbReference type="InterPro" id="IPR032675">
    <property type="entry name" value="LRR_dom_sf"/>
</dbReference>
<dbReference type="PRINTS" id="PR00019">
    <property type="entry name" value="LEURICHRPT"/>
</dbReference>